<dbReference type="OrthoDB" id="9781757at2"/>
<dbReference type="Gene3D" id="1.10.12.10">
    <property type="entry name" value="Lyase 2-enoyl-coa Hydratase, Chain A, domain 2"/>
    <property type="match status" value="1"/>
</dbReference>
<dbReference type="PROSITE" id="PS00166">
    <property type="entry name" value="ENOYL_COA_HYDRATASE"/>
    <property type="match status" value="1"/>
</dbReference>
<dbReference type="Pfam" id="PF00378">
    <property type="entry name" value="ECH_1"/>
    <property type="match status" value="1"/>
</dbReference>
<evidence type="ECO:0000313" key="3">
    <source>
        <dbReference type="EMBL" id="KIZ46472.1"/>
    </source>
</evidence>
<dbReference type="PANTHER" id="PTHR43802">
    <property type="entry name" value="ENOYL-COA HYDRATASE"/>
    <property type="match status" value="1"/>
</dbReference>
<dbReference type="AlphaFoldDB" id="A0A0D7F3Z1"/>
<protein>
    <submittedName>
        <fullName evidence="3">Enoyl-CoA hydratase</fullName>
    </submittedName>
</protein>
<dbReference type="PANTHER" id="PTHR43802:SF1">
    <property type="entry name" value="IP11341P-RELATED"/>
    <property type="match status" value="1"/>
</dbReference>
<evidence type="ECO:0000256" key="2">
    <source>
        <dbReference type="RuleBase" id="RU003707"/>
    </source>
</evidence>
<reference evidence="3 4" key="1">
    <citation type="submission" date="2014-11" db="EMBL/GenBank/DDBJ databases">
        <title>Genomics and ecophysiology of heterotrophic nitrogen fixing bacteria isolated from estuarine surface water.</title>
        <authorList>
            <person name="Bentzon-Tilia M."/>
            <person name="Severin I."/>
            <person name="Hansen L.H."/>
            <person name="Riemann L."/>
        </authorList>
    </citation>
    <scope>NUCLEOTIDE SEQUENCE [LARGE SCALE GENOMIC DNA]</scope>
    <source>
        <strain evidence="3 4">BAL398</strain>
    </source>
</reference>
<dbReference type="Proteomes" id="UP000032515">
    <property type="component" value="Unassembled WGS sequence"/>
</dbReference>
<dbReference type="CDD" id="cd06558">
    <property type="entry name" value="crotonase-like"/>
    <property type="match status" value="1"/>
</dbReference>
<proteinExistence type="inferred from homology"/>
<evidence type="ECO:0000313" key="4">
    <source>
        <dbReference type="Proteomes" id="UP000032515"/>
    </source>
</evidence>
<dbReference type="SUPFAM" id="SSF52096">
    <property type="entry name" value="ClpP/crotonase"/>
    <property type="match status" value="1"/>
</dbReference>
<dbReference type="InterPro" id="IPR018376">
    <property type="entry name" value="Enoyl-CoA_hyd/isom_CS"/>
</dbReference>
<name>A0A0D7F3Z1_RHOPL</name>
<dbReference type="Gene3D" id="3.90.226.10">
    <property type="entry name" value="2-enoyl-CoA Hydratase, Chain A, domain 1"/>
    <property type="match status" value="1"/>
</dbReference>
<dbReference type="InterPro" id="IPR001753">
    <property type="entry name" value="Enoyl-CoA_hydra/iso"/>
</dbReference>
<dbReference type="PATRIC" id="fig|1076.23.peg.499"/>
<accession>A0A0D7F3Z1</accession>
<comment type="caution">
    <text evidence="3">The sequence shown here is derived from an EMBL/GenBank/DDBJ whole genome shotgun (WGS) entry which is preliminary data.</text>
</comment>
<dbReference type="RefSeq" id="WP_044407527.1">
    <property type="nucleotide sequence ID" value="NZ_JXXE01000127.1"/>
</dbReference>
<evidence type="ECO:0000256" key="1">
    <source>
        <dbReference type="ARBA" id="ARBA00005254"/>
    </source>
</evidence>
<dbReference type="InterPro" id="IPR029045">
    <property type="entry name" value="ClpP/crotonase-like_dom_sf"/>
</dbReference>
<organism evidence="3 4">
    <name type="scientific">Rhodopseudomonas palustris</name>
    <dbReference type="NCBI Taxonomy" id="1076"/>
    <lineage>
        <taxon>Bacteria</taxon>
        <taxon>Pseudomonadati</taxon>
        <taxon>Pseudomonadota</taxon>
        <taxon>Alphaproteobacteria</taxon>
        <taxon>Hyphomicrobiales</taxon>
        <taxon>Nitrobacteraceae</taxon>
        <taxon>Rhodopseudomonas</taxon>
    </lineage>
</organism>
<dbReference type="EMBL" id="JXXE01000127">
    <property type="protein sequence ID" value="KIZ46472.1"/>
    <property type="molecule type" value="Genomic_DNA"/>
</dbReference>
<dbReference type="InterPro" id="IPR014748">
    <property type="entry name" value="Enoyl-CoA_hydra_C"/>
</dbReference>
<dbReference type="GO" id="GO:0003824">
    <property type="term" value="F:catalytic activity"/>
    <property type="evidence" value="ECO:0007669"/>
    <property type="project" value="InterPro"/>
</dbReference>
<sequence>MGPKESGADAVLIERHDDVALIRLNRPRSRNALDSDIKAGLESAIPALMDDSAVRCLVITGTDDAFCAGGDIRNMSDRNATAVRARMLRSYTWSQRILTGEKPVVAAVNGASAGAGFSLALLCDIAIVADTAYFRAAFPGLGAVPDLGLALTLPRAIGSARAKDILLTNRRIEAAEAVAIGIAKRMVPAAELTADAMQLAKELAAGPATSFGLTKMLLNSAFGPINDFFAQEAMAQAVAFGSPEFAEGVSAFRDKRKPDFRSNGQT</sequence>
<gene>
    <name evidence="3" type="ORF">OO17_06630</name>
</gene>
<comment type="similarity">
    <text evidence="1 2">Belongs to the enoyl-CoA hydratase/isomerase family.</text>
</comment>